<evidence type="ECO:0000313" key="2">
    <source>
        <dbReference type="EMBL" id="MFC4834583.1"/>
    </source>
</evidence>
<gene>
    <name evidence="2" type="ORF">ACFPEL_19380</name>
</gene>
<protein>
    <submittedName>
        <fullName evidence="2">Uncharacterized protein</fullName>
    </submittedName>
</protein>
<dbReference type="Proteomes" id="UP001595909">
    <property type="component" value="Unassembled WGS sequence"/>
</dbReference>
<dbReference type="EMBL" id="JBHSIM010000040">
    <property type="protein sequence ID" value="MFC4834583.1"/>
    <property type="molecule type" value="Genomic_DNA"/>
</dbReference>
<feature type="region of interest" description="Disordered" evidence="1">
    <location>
        <begin position="1"/>
        <end position="20"/>
    </location>
</feature>
<comment type="caution">
    <text evidence="2">The sequence shown here is derived from an EMBL/GenBank/DDBJ whole genome shotgun (WGS) entry which is preliminary data.</text>
</comment>
<evidence type="ECO:0000256" key="1">
    <source>
        <dbReference type="SAM" id="MobiDB-lite"/>
    </source>
</evidence>
<reference evidence="3" key="1">
    <citation type="journal article" date="2019" name="Int. J. Syst. Evol. Microbiol.">
        <title>The Global Catalogue of Microorganisms (GCM) 10K type strain sequencing project: providing services to taxonomists for standard genome sequencing and annotation.</title>
        <authorList>
            <consortium name="The Broad Institute Genomics Platform"/>
            <consortium name="The Broad Institute Genome Sequencing Center for Infectious Disease"/>
            <person name="Wu L."/>
            <person name="Ma J."/>
        </authorList>
    </citation>
    <scope>NUCLEOTIDE SEQUENCE [LARGE SCALE GENOMIC DNA]</scope>
    <source>
        <strain evidence="3">CCUG 50347</strain>
    </source>
</reference>
<accession>A0ABV9RMS8</accession>
<evidence type="ECO:0000313" key="3">
    <source>
        <dbReference type="Proteomes" id="UP001595909"/>
    </source>
</evidence>
<proteinExistence type="predicted"/>
<name>A0ABV9RMS8_9PSEU</name>
<keyword evidence="3" id="KW-1185">Reference proteome</keyword>
<organism evidence="2 3">
    <name type="scientific">Actinomycetospora chibensis</name>
    <dbReference type="NCBI Taxonomy" id="663606"/>
    <lineage>
        <taxon>Bacteria</taxon>
        <taxon>Bacillati</taxon>
        <taxon>Actinomycetota</taxon>
        <taxon>Actinomycetes</taxon>
        <taxon>Pseudonocardiales</taxon>
        <taxon>Pseudonocardiaceae</taxon>
        <taxon>Actinomycetospora</taxon>
    </lineage>
</organism>
<dbReference type="RefSeq" id="WP_274187775.1">
    <property type="nucleotide sequence ID" value="NZ_BAABHN010000040.1"/>
</dbReference>
<sequence>MTAADTTRSEALWQGLNPNQAGGSECVMCERSFTWPALPDPYRPEPIPGTRTGPAGIPAVPVGCSETGSQVFACAGICAALAWPD</sequence>